<feature type="signal peptide" evidence="2">
    <location>
        <begin position="1"/>
        <end position="25"/>
    </location>
</feature>
<organism evidence="3">
    <name type="scientific">Diabrotica virgifera virgifera</name>
    <name type="common">western corn rootworm</name>
    <dbReference type="NCBI Taxonomy" id="50390"/>
    <lineage>
        <taxon>Eukaryota</taxon>
        <taxon>Metazoa</taxon>
        <taxon>Ecdysozoa</taxon>
        <taxon>Arthropoda</taxon>
        <taxon>Hexapoda</taxon>
        <taxon>Insecta</taxon>
        <taxon>Pterygota</taxon>
        <taxon>Neoptera</taxon>
        <taxon>Endopterygota</taxon>
        <taxon>Coleoptera</taxon>
        <taxon>Polyphaga</taxon>
        <taxon>Cucujiformia</taxon>
        <taxon>Chrysomeloidea</taxon>
        <taxon>Chrysomelidae</taxon>
        <taxon>Galerucinae</taxon>
        <taxon>Diabroticina</taxon>
        <taxon>Diabroticites</taxon>
        <taxon>Diabrotica</taxon>
    </lineage>
</organism>
<dbReference type="InParanoid" id="A0A6P7FJL5"/>
<feature type="compositionally biased region" description="Gly residues" evidence="1">
    <location>
        <begin position="38"/>
        <end position="77"/>
    </location>
</feature>
<keyword evidence="2" id="KW-0732">Signal</keyword>
<dbReference type="RefSeq" id="XP_028136284.1">
    <property type="nucleotide sequence ID" value="XM_028280483.1"/>
</dbReference>
<dbReference type="AlphaFoldDB" id="A0A6P7FJL5"/>
<proteinExistence type="predicted"/>
<name>A0A6P7FJL5_DIAVI</name>
<accession>A0A6P7FJL5</accession>
<evidence type="ECO:0000313" key="3">
    <source>
        <dbReference type="RefSeq" id="XP_028136284.1"/>
    </source>
</evidence>
<reference evidence="3" key="1">
    <citation type="submission" date="2025-08" db="UniProtKB">
        <authorList>
            <consortium name="RefSeq"/>
        </authorList>
    </citation>
    <scope>IDENTIFICATION</scope>
    <source>
        <tissue evidence="3">Whole insect</tissue>
    </source>
</reference>
<gene>
    <name evidence="3" type="primary">LOC114331025</name>
</gene>
<protein>
    <submittedName>
        <fullName evidence="3">Glycine-rich cell wall structural protein 1 isoform X1</fullName>
    </submittedName>
</protein>
<evidence type="ECO:0000256" key="2">
    <source>
        <dbReference type="SAM" id="SignalP"/>
    </source>
</evidence>
<evidence type="ECO:0000256" key="1">
    <source>
        <dbReference type="SAM" id="MobiDB-lite"/>
    </source>
</evidence>
<sequence length="77" mass="7550">MKFVFLFQFVLLIAVLLIQGQFTEASRDAGPHGANRGNSGGKSSGGKSSGGKSSGGSNGNGGHSGGRGNGNGDRGIA</sequence>
<feature type="region of interest" description="Disordered" evidence="1">
    <location>
        <begin position="26"/>
        <end position="77"/>
    </location>
</feature>
<feature type="chain" id="PRO_5027635849" evidence="2">
    <location>
        <begin position="26"/>
        <end position="77"/>
    </location>
</feature>